<proteinExistence type="inferred from homology"/>
<dbReference type="EMBL" id="MT142277">
    <property type="protein sequence ID" value="QJA77325.1"/>
    <property type="molecule type" value="Genomic_DNA"/>
</dbReference>
<evidence type="ECO:0000313" key="13">
    <source>
        <dbReference type="EMBL" id="QJA59415.1"/>
    </source>
</evidence>
<dbReference type="Pfam" id="PF03167">
    <property type="entry name" value="UDG"/>
    <property type="match status" value="1"/>
</dbReference>
<dbReference type="GO" id="GO:0004844">
    <property type="term" value="F:uracil DNA N-glycosylase activity"/>
    <property type="evidence" value="ECO:0007669"/>
    <property type="project" value="UniProtKB-EC"/>
</dbReference>
<dbReference type="InterPro" id="IPR036895">
    <property type="entry name" value="Uracil-DNA_glycosylase-like_sf"/>
</dbReference>
<dbReference type="SMART" id="SM00986">
    <property type="entry name" value="UDG"/>
    <property type="match status" value="1"/>
</dbReference>
<dbReference type="Gene3D" id="3.40.470.10">
    <property type="entry name" value="Uracil-DNA glycosylase-like domain"/>
    <property type="match status" value="1"/>
</dbReference>
<keyword evidence="5" id="KW-0004">4Fe-4S</keyword>
<dbReference type="SMART" id="SM00987">
    <property type="entry name" value="UreE_C"/>
    <property type="match status" value="1"/>
</dbReference>
<keyword evidence="7" id="KW-0227">DNA damage</keyword>
<name>A0A6M3IQ59_9ZZZZ</name>
<dbReference type="EMBL" id="MT141368">
    <property type="protein sequence ID" value="QJA59415.1"/>
    <property type="molecule type" value="Genomic_DNA"/>
</dbReference>
<evidence type="ECO:0000256" key="6">
    <source>
        <dbReference type="ARBA" id="ARBA00022723"/>
    </source>
</evidence>
<gene>
    <name evidence="14" type="ORF">MM415A01325_0007</name>
    <name evidence="13" type="ORF">MM415B01302_0018</name>
</gene>
<dbReference type="AlphaFoldDB" id="A0A6M3IQ59"/>
<dbReference type="CDD" id="cd10030">
    <property type="entry name" value="UDG-F4_TTUDGA_SPO1dp_like"/>
    <property type="match status" value="1"/>
</dbReference>
<dbReference type="GO" id="GO:0051539">
    <property type="term" value="F:4 iron, 4 sulfur cluster binding"/>
    <property type="evidence" value="ECO:0007669"/>
    <property type="project" value="UniProtKB-KW"/>
</dbReference>
<evidence type="ECO:0000256" key="9">
    <source>
        <dbReference type="ARBA" id="ARBA00023004"/>
    </source>
</evidence>
<keyword evidence="9" id="KW-0408">Iron</keyword>
<accession>A0A6M3IQ59</accession>
<evidence type="ECO:0000256" key="3">
    <source>
        <dbReference type="ARBA" id="ARBA00012030"/>
    </source>
</evidence>
<evidence type="ECO:0000256" key="11">
    <source>
        <dbReference type="ARBA" id="ARBA00023204"/>
    </source>
</evidence>
<dbReference type="GO" id="GO:0046872">
    <property type="term" value="F:metal ion binding"/>
    <property type="evidence" value="ECO:0007669"/>
    <property type="project" value="UniProtKB-KW"/>
</dbReference>
<dbReference type="EC" id="3.2.2.27" evidence="3"/>
<dbReference type="GO" id="GO:0006281">
    <property type="term" value="P:DNA repair"/>
    <property type="evidence" value="ECO:0007669"/>
    <property type="project" value="UniProtKB-KW"/>
</dbReference>
<evidence type="ECO:0000313" key="14">
    <source>
        <dbReference type="EMBL" id="QJA77325.1"/>
    </source>
</evidence>
<keyword evidence="6" id="KW-0479">Metal-binding</keyword>
<reference evidence="13" key="1">
    <citation type="submission" date="2020-03" db="EMBL/GenBank/DDBJ databases">
        <title>The deep terrestrial virosphere.</title>
        <authorList>
            <person name="Holmfeldt K."/>
            <person name="Nilsson E."/>
            <person name="Simone D."/>
            <person name="Lopez-Fernandez M."/>
            <person name="Wu X."/>
            <person name="de Brujin I."/>
            <person name="Lundin D."/>
            <person name="Andersson A."/>
            <person name="Bertilsson S."/>
            <person name="Dopson M."/>
        </authorList>
    </citation>
    <scope>NUCLEOTIDE SEQUENCE</scope>
    <source>
        <strain evidence="14">MM415A01325</strain>
        <strain evidence="13">MM415B01302</strain>
    </source>
</reference>
<keyword evidence="10" id="KW-0411">Iron-sulfur</keyword>
<dbReference type="InterPro" id="IPR005273">
    <property type="entry name" value="Ura-DNA_glyco_family4"/>
</dbReference>
<evidence type="ECO:0000256" key="8">
    <source>
        <dbReference type="ARBA" id="ARBA00022801"/>
    </source>
</evidence>
<evidence type="ECO:0000256" key="2">
    <source>
        <dbReference type="ARBA" id="ARBA00006521"/>
    </source>
</evidence>
<keyword evidence="8" id="KW-0378">Hydrolase</keyword>
<dbReference type="SUPFAM" id="SSF52141">
    <property type="entry name" value="Uracil-DNA glycosylase-like"/>
    <property type="match status" value="1"/>
</dbReference>
<keyword evidence="11" id="KW-0234">DNA repair</keyword>
<evidence type="ECO:0000256" key="5">
    <source>
        <dbReference type="ARBA" id="ARBA00022485"/>
    </source>
</evidence>
<dbReference type="InterPro" id="IPR005122">
    <property type="entry name" value="Uracil-DNA_glycosylase-like"/>
</dbReference>
<evidence type="ECO:0000256" key="10">
    <source>
        <dbReference type="ARBA" id="ARBA00023014"/>
    </source>
</evidence>
<dbReference type="InterPro" id="IPR051536">
    <property type="entry name" value="UDG_Type-4/5"/>
</dbReference>
<dbReference type="PANTHER" id="PTHR33693">
    <property type="entry name" value="TYPE-5 URACIL-DNA GLYCOSYLASE"/>
    <property type="match status" value="1"/>
</dbReference>
<dbReference type="PANTHER" id="PTHR33693:SF1">
    <property type="entry name" value="TYPE-4 URACIL-DNA GLYCOSYLASE"/>
    <property type="match status" value="1"/>
</dbReference>
<evidence type="ECO:0000256" key="1">
    <source>
        <dbReference type="ARBA" id="ARBA00001400"/>
    </source>
</evidence>
<evidence type="ECO:0000259" key="12">
    <source>
        <dbReference type="SMART" id="SM00986"/>
    </source>
</evidence>
<evidence type="ECO:0000256" key="4">
    <source>
        <dbReference type="ARBA" id="ARBA00019403"/>
    </source>
</evidence>
<evidence type="ECO:0000256" key="7">
    <source>
        <dbReference type="ARBA" id="ARBA00022763"/>
    </source>
</evidence>
<sequence>MTQLEKLNHEILACTRCQLRAGATAPVCGFGNIGAKYMLIGEAPGKNEDELGMPFVGLSGKRLNQLLELAHIELAECYLTNVCRCRPERNRNPRRAEMKACTVFLWREIKIVKPKTIITLGSTPLSLFSPNGVNQMHGTRFEWEFPDEV</sequence>
<organism evidence="13">
    <name type="scientific">viral metagenome</name>
    <dbReference type="NCBI Taxonomy" id="1070528"/>
    <lineage>
        <taxon>unclassified sequences</taxon>
        <taxon>metagenomes</taxon>
        <taxon>organismal metagenomes</taxon>
    </lineage>
</organism>
<feature type="domain" description="Uracil-DNA glycosylase-like" evidence="12">
    <location>
        <begin position="28"/>
        <end position="149"/>
    </location>
</feature>
<protein>
    <recommendedName>
        <fullName evidence="4">Type-4 uracil-DNA glycosylase</fullName>
        <ecNumber evidence="3">3.2.2.27</ecNumber>
    </recommendedName>
</protein>
<comment type="catalytic activity">
    <reaction evidence="1">
        <text>Hydrolyzes single-stranded DNA or mismatched double-stranded DNA and polynucleotides, releasing free uracil.</text>
        <dbReference type="EC" id="3.2.2.27"/>
    </reaction>
</comment>
<comment type="similarity">
    <text evidence="2">Belongs to the uracil-DNA glycosylase (UDG) superfamily. Type 4 (UDGa) family.</text>
</comment>
<dbReference type="NCBIfam" id="TIGR00758">
    <property type="entry name" value="UDG_fam4"/>
    <property type="match status" value="1"/>
</dbReference>